<name>A0A7M5X4P1_9CNID</name>
<proteinExistence type="predicted"/>
<evidence type="ECO:0000313" key="1">
    <source>
        <dbReference type="EnsemblMetazoa" id="CLYHEMP017692.1"/>
    </source>
</evidence>
<reference evidence="1" key="1">
    <citation type="submission" date="2021-01" db="UniProtKB">
        <authorList>
            <consortium name="EnsemblMetazoa"/>
        </authorList>
    </citation>
    <scope>IDENTIFICATION</scope>
</reference>
<keyword evidence="2" id="KW-1185">Reference proteome</keyword>
<dbReference type="AlphaFoldDB" id="A0A7M5X4P1"/>
<protein>
    <submittedName>
        <fullName evidence="1">Uncharacterized protein</fullName>
    </submittedName>
</protein>
<accession>A0A7M5X4P1</accession>
<dbReference type="Proteomes" id="UP000594262">
    <property type="component" value="Unplaced"/>
</dbReference>
<organism evidence="1 2">
    <name type="scientific">Clytia hemisphaerica</name>
    <dbReference type="NCBI Taxonomy" id="252671"/>
    <lineage>
        <taxon>Eukaryota</taxon>
        <taxon>Metazoa</taxon>
        <taxon>Cnidaria</taxon>
        <taxon>Hydrozoa</taxon>
        <taxon>Hydroidolina</taxon>
        <taxon>Leptothecata</taxon>
        <taxon>Obeliida</taxon>
        <taxon>Clytiidae</taxon>
        <taxon>Clytia</taxon>
    </lineage>
</organism>
<evidence type="ECO:0000313" key="2">
    <source>
        <dbReference type="Proteomes" id="UP000594262"/>
    </source>
</evidence>
<sequence>MADDHIKKLSSICRLCRGEVIAPMPGYALECKEEIRKLFKYDISNAWLSIHPKKLCAKWARQLNRVSNPKPQTIAEFETHSTESDCAVWLNRLSIHSYKVSNEKLPPLPIKIVESAKQNGFIHEENLKAFLYLHPNQG</sequence>
<dbReference type="EnsemblMetazoa" id="CLYHEMT017692.1">
    <property type="protein sequence ID" value="CLYHEMP017692.1"/>
    <property type="gene ID" value="CLYHEMG017692"/>
</dbReference>